<evidence type="ECO:0000256" key="1">
    <source>
        <dbReference type="ARBA" id="ARBA00002549"/>
    </source>
</evidence>
<organism evidence="5 7">
    <name type="scientific">Eleusine coracana subsp. coracana</name>
    <dbReference type="NCBI Taxonomy" id="191504"/>
    <lineage>
        <taxon>Eukaryota</taxon>
        <taxon>Viridiplantae</taxon>
        <taxon>Streptophyta</taxon>
        <taxon>Embryophyta</taxon>
        <taxon>Tracheophyta</taxon>
        <taxon>Spermatophyta</taxon>
        <taxon>Magnoliopsida</taxon>
        <taxon>Liliopsida</taxon>
        <taxon>Poales</taxon>
        <taxon>Poaceae</taxon>
        <taxon>PACMAD clade</taxon>
        <taxon>Chloridoideae</taxon>
        <taxon>Cynodonteae</taxon>
        <taxon>Eleusininae</taxon>
        <taxon>Eleusine</taxon>
    </lineage>
</organism>
<dbReference type="Proteomes" id="UP001054889">
    <property type="component" value="Unassembled WGS sequence"/>
</dbReference>
<evidence type="ECO:0000259" key="4">
    <source>
        <dbReference type="Pfam" id="PF00462"/>
    </source>
</evidence>
<feature type="domain" description="Glutaredoxin" evidence="4">
    <location>
        <begin position="79"/>
        <end position="141"/>
    </location>
</feature>
<dbReference type="InterPro" id="IPR036249">
    <property type="entry name" value="Thioredoxin-like_sf"/>
</dbReference>
<dbReference type="PROSITE" id="PS51354">
    <property type="entry name" value="GLUTAREDOXIN_2"/>
    <property type="match status" value="1"/>
</dbReference>
<evidence type="ECO:0000256" key="3">
    <source>
        <dbReference type="ARBA" id="ARBA00023284"/>
    </source>
</evidence>
<evidence type="ECO:0000313" key="5">
    <source>
        <dbReference type="EMBL" id="GJM85536.1"/>
    </source>
</evidence>
<dbReference type="InterPro" id="IPR011899">
    <property type="entry name" value="Glutaredoxin_euk/vir"/>
</dbReference>
<accession>A0AAV5BH46</accession>
<evidence type="ECO:0000313" key="6">
    <source>
        <dbReference type="EMBL" id="GJM86164.1"/>
    </source>
</evidence>
<dbReference type="InterPro" id="IPR002109">
    <property type="entry name" value="Glutaredoxin"/>
</dbReference>
<dbReference type="FunFam" id="3.40.30.10:FF:000093">
    <property type="entry name" value="Glutaredoxin 2"/>
    <property type="match status" value="1"/>
</dbReference>
<dbReference type="EMBL" id="BQKI01000001">
    <property type="protein sequence ID" value="GJM85536.1"/>
    <property type="molecule type" value="Genomic_DNA"/>
</dbReference>
<dbReference type="AlphaFoldDB" id="A0AAV5BH46"/>
<dbReference type="EMBL" id="BQKI01000001">
    <property type="protein sequence ID" value="GJM86164.1"/>
    <property type="molecule type" value="Genomic_DNA"/>
</dbReference>
<evidence type="ECO:0000256" key="2">
    <source>
        <dbReference type="ARBA" id="ARBA00007190"/>
    </source>
</evidence>
<protein>
    <recommendedName>
        <fullName evidence="4">Glutaredoxin domain-containing protein</fullName>
    </recommendedName>
</protein>
<dbReference type="GO" id="GO:0015038">
    <property type="term" value="F:glutathione disulfide oxidoreductase activity"/>
    <property type="evidence" value="ECO:0007669"/>
    <property type="project" value="TreeGrafter"/>
</dbReference>
<dbReference type="CDD" id="cd03419">
    <property type="entry name" value="GRX_GRXh_1_2_like"/>
    <property type="match status" value="1"/>
</dbReference>
<comment type="function">
    <text evidence="1">Has a glutathione-disulfide oxidoreductase activity in the presence of NADPH and glutathione reductase. Reduces low molecular weight disulfides and proteins.</text>
</comment>
<dbReference type="InterPro" id="IPR014025">
    <property type="entry name" value="Glutaredoxin_subgr"/>
</dbReference>
<dbReference type="Pfam" id="PF00462">
    <property type="entry name" value="Glutaredoxin"/>
    <property type="match status" value="1"/>
</dbReference>
<dbReference type="PRINTS" id="PR00160">
    <property type="entry name" value="GLUTAREDOXIN"/>
</dbReference>
<keyword evidence="3" id="KW-0676">Redox-active center</keyword>
<proteinExistence type="inferred from homology"/>
<dbReference type="SUPFAM" id="SSF52833">
    <property type="entry name" value="Thioredoxin-like"/>
    <property type="match status" value="1"/>
</dbReference>
<comment type="caution">
    <text evidence="5">The sequence shown here is derived from an EMBL/GenBank/DDBJ whole genome shotgun (WGS) entry which is preliminary data.</text>
</comment>
<name>A0AAV5BH46_ELECO</name>
<reference evidence="5" key="1">
    <citation type="journal article" date="2018" name="DNA Res.">
        <title>Multiple hybrid de novo genome assembly of finger millet, an orphan allotetraploid crop.</title>
        <authorList>
            <person name="Hatakeyama M."/>
            <person name="Aluri S."/>
            <person name="Balachadran M.T."/>
            <person name="Sivarajan S.R."/>
            <person name="Patrignani A."/>
            <person name="Gruter S."/>
            <person name="Poveda L."/>
            <person name="Shimizu-Inatsugi R."/>
            <person name="Baeten J."/>
            <person name="Francoijs K.J."/>
            <person name="Nataraja K.N."/>
            <person name="Reddy Y.A.N."/>
            <person name="Phadnis S."/>
            <person name="Ravikumar R.L."/>
            <person name="Schlapbach R."/>
            <person name="Sreeman S.M."/>
            <person name="Shimizu K.K."/>
        </authorList>
    </citation>
    <scope>NUCLEOTIDE SEQUENCE</scope>
</reference>
<dbReference type="GO" id="GO:0034599">
    <property type="term" value="P:cellular response to oxidative stress"/>
    <property type="evidence" value="ECO:0007669"/>
    <property type="project" value="TreeGrafter"/>
</dbReference>
<evidence type="ECO:0000313" key="7">
    <source>
        <dbReference type="Proteomes" id="UP001054889"/>
    </source>
</evidence>
<reference evidence="5" key="2">
    <citation type="submission" date="2021-12" db="EMBL/GenBank/DDBJ databases">
        <title>Resequencing data analysis of finger millet.</title>
        <authorList>
            <person name="Hatakeyama M."/>
            <person name="Aluri S."/>
            <person name="Balachadran M.T."/>
            <person name="Sivarajan S.R."/>
            <person name="Poveda L."/>
            <person name="Shimizu-Inatsugi R."/>
            <person name="Schlapbach R."/>
            <person name="Sreeman S.M."/>
            <person name="Shimizu K.K."/>
        </authorList>
    </citation>
    <scope>NUCLEOTIDE SEQUENCE</scope>
</reference>
<dbReference type="NCBIfam" id="TIGR02180">
    <property type="entry name" value="GRX_euk"/>
    <property type="match status" value="1"/>
</dbReference>
<dbReference type="PANTHER" id="PTHR45694">
    <property type="entry name" value="GLUTAREDOXIN 2"/>
    <property type="match status" value="1"/>
</dbReference>
<dbReference type="PANTHER" id="PTHR45694:SF14">
    <property type="entry name" value="GLUTAREDOXIN-C2"/>
    <property type="match status" value="1"/>
</dbReference>
<gene>
    <name evidence="5" type="primary">ga01310</name>
    <name evidence="6" type="synonym">ga01997</name>
    <name evidence="5" type="ORF">PR202_ga01310</name>
    <name evidence="6" type="ORF">PR202_ga01997</name>
</gene>
<dbReference type="Gene3D" id="3.40.30.10">
    <property type="entry name" value="Glutaredoxin"/>
    <property type="match status" value="1"/>
</dbReference>
<comment type="similarity">
    <text evidence="2">Belongs to the glutaredoxin family. CPYC subfamily.</text>
</comment>
<keyword evidence="7" id="KW-1185">Reference proteome</keyword>
<dbReference type="GO" id="GO:0005737">
    <property type="term" value="C:cytoplasm"/>
    <property type="evidence" value="ECO:0007669"/>
    <property type="project" value="TreeGrafter"/>
</dbReference>
<sequence>MSCFASSADPPDVVLRLLQTRAGAALHCERAAEDMARTPFTSPNASSVGVNHHCLRARIKLLVAMALDKAKEIVASSPVVVFSKTHCPYSARAKQLLTELGASYKVVELDVESDGPELQAALAEWTGQRTVPNVFIKGKRIGGCDATMAMHDAGNLVPLLTEAGAIASATAAPSL</sequence>